<dbReference type="AlphaFoldDB" id="A0A9W8A7F3"/>
<organism evidence="2 3">
    <name type="scientific">Mycoemilia scoparia</name>
    <dbReference type="NCBI Taxonomy" id="417184"/>
    <lineage>
        <taxon>Eukaryota</taxon>
        <taxon>Fungi</taxon>
        <taxon>Fungi incertae sedis</taxon>
        <taxon>Zoopagomycota</taxon>
        <taxon>Kickxellomycotina</taxon>
        <taxon>Kickxellomycetes</taxon>
        <taxon>Kickxellales</taxon>
        <taxon>Kickxellaceae</taxon>
        <taxon>Mycoemilia</taxon>
    </lineage>
</organism>
<proteinExistence type="inferred from homology"/>
<keyword evidence="3" id="KW-1185">Reference proteome</keyword>
<dbReference type="Gene3D" id="3.40.50.1910">
    <property type="match status" value="1"/>
</dbReference>
<dbReference type="InterPro" id="IPR027482">
    <property type="entry name" value="Sec1-like_dom2"/>
</dbReference>
<protein>
    <submittedName>
        <fullName evidence="2">Uncharacterized protein</fullName>
    </submittedName>
</protein>
<comment type="caution">
    <text evidence="2">The sequence shown here is derived from an EMBL/GenBank/DDBJ whole genome shotgun (WGS) entry which is preliminary data.</text>
</comment>
<accession>A0A9W8A7F3</accession>
<dbReference type="OrthoDB" id="549905at2759"/>
<dbReference type="InterPro" id="IPR036045">
    <property type="entry name" value="Sec1-like_sf"/>
</dbReference>
<gene>
    <name evidence="2" type="ORF">H4219_000958</name>
</gene>
<name>A0A9W8A7F3_9FUNG</name>
<dbReference type="SUPFAM" id="SSF56815">
    <property type="entry name" value="Sec1/munc18-like (SM) proteins"/>
    <property type="match status" value="1"/>
</dbReference>
<dbReference type="Proteomes" id="UP001150538">
    <property type="component" value="Unassembled WGS sequence"/>
</dbReference>
<dbReference type="Pfam" id="PF00995">
    <property type="entry name" value="Sec1"/>
    <property type="match status" value="1"/>
</dbReference>
<sequence length="743" mass="81501">MSELQELKSLKGQSLSAYLHIISLLPDPENTTVYIDRVAFKSLRWVRGGGLNTLYEPKDSGNAGGGVRHIKCLNFKDKDQSGTEATSLSVPEGDNAAFILGAIDWLVEDLPHIYKVLAQHSYKTCNIFISLPINYLKISLWNSQEHLKTLLPGITEALHDPPVTSGPSDANSQALKGNIHKRLEAWLEKNMKKESPFSIVPPLMNDSRDFASFVPSLSADQGGAAKETASVLLIDRTADIGSVVKSNAHILDHVYKELCGGKCWQESSSQNSDSEEILVPASLLSEIDARDQGLEALDYSLIDAVAYEPSYGDNGGIKMPDNLDLWETLIYQDTNAALLILKRRLLDMVEAHGIKYNPKEFGSIYATQSQIESLVALARKNKLAKFKPSELATLVISSAVSISLKRGGNDVSHNAAHSRIEEEIRYATESFADSTGIKNLLGAKGRTAPSQFDEPEIQDALDTAWEQILQVIPKENPTESNLCLVKKGNDQNSRTSTSLHLCDITKQWLCENGRTIPLLMFAASMLSAFGVSIPARSQNKIQSHVENTFLSTFQALSKILFGGKGSAHFQHEQQAISRKWVTEVVDTLNNISCQKEIPQSWRQWRSRAHEENSTFDNMTLDGQKNSSALIPKLIRDMFLGHDMNYLGIKGASEDKAIGSVLGGFGRLFTQTTGYSASAIAPSSPSTSPIMAKKTIFIFVTGGITYEEVREISNLAVELAPNHTVIVGGTNIVSLPMLSRQLLA</sequence>
<dbReference type="GO" id="GO:0016192">
    <property type="term" value="P:vesicle-mediated transport"/>
    <property type="evidence" value="ECO:0007669"/>
    <property type="project" value="InterPro"/>
</dbReference>
<evidence type="ECO:0000313" key="3">
    <source>
        <dbReference type="Proteomes" id="UP001150538"/>
    </source>
</evidence>
<evidence type="ECO:0000256" key="1">
    <source>
        <dbReference type="ARBA" id="ARBA00009884"/>
    </source>
</evidence>
<reference evidence="2" key="1">
    <citation type="submission" date="2022-07" db="EMBL/GenBank/DDBJ databases">
        <title>Phylogenomic reconstructions and comparative analyses of Kickxellomycotina fungi.</title>
        <authorList>
            <person name="Reynolds N.K."/>
            <person name="Stajich J.E."/>
            <person name="Barry K."/>
            <person name="Grigoriev I.V."/>
            <person name="Crous P."/>
            <person name="Smith M.E."/>
        </authorList>
    </citation>
    <scope>NUCLEOTIDE SEQUENCE</scope>
    <source>
        <strain evidence="2">NBRC 100468</strain>
    </source>
</reference>
<dbReference type="InterPro" id="IPR001619">
    <property type="entry name" value="Sec1-like"/>
</dbReference>
<dbReference type="EMBL" id="JANBPU010000007">
    <property type="protein sequence ID" value="KAJ1921099.1"/>
    <property type="molecule type" value="Genomic_DNA"/>
</dbReference>
<comment type="similarity">
    <text evidence="1">Belongs to the STXBP/unc-18/SEC1 family.</text>
</comment>
<evidence type="ECO:0000313" key="2">
    <source>
        <dbReference type="EMBL" id="KAJ1921099.1"/>
    </source>
</evidence>